<sequence length="71" mass="8212">MWADYFLVRSLKKSIYQIQSIISEVSHRTNGDFVLHFLKLTASAGMAVLLRAFPDQREKSDSSLYFSIRDL</sequence>
<gene>
    <name evidence="1" type="ORF">LEP1GSC188_2373</name>
</gene>
<protein>
    <submittedName>
        <fullName evidence="1">Uncharacterized protein</fullName>
    </submittedName>
</protein>
<accession>M3EL34</accession>
<organism evidence="1 2">
    <name type="scientific">Leptospira weilii serovar Topaz str. LT2116</name>
    <dbReference type="NCBI Taxonomy" id="1088540"/>
    <lineage>
        <taxon>Bacteria</taxon>
        <taxon>Pseudomonadati</taxon>
        <taxon>Spirochaetota</taxon>
        <taxon>Spirochaetia</taxon>
        <taxon>Leptospirales</taxon>
        <taxon>Leptospiraceae</taxon>
        <taxon>Leptospira</taxon>
    </lineage>
</organism>
<evidence type="ECO:0000313" key="2">
    <source>
        <dbReference type="Proteomes" id="UP000011770"/>
    </source>
</evidence>
<proteinExistence type="predicted"/>
<reference evidence="1 2" key="1">
    <citation type="submission" date="2013-01" db="EMBL/GenBank/DDBJ databases">
        <authorList>
            <person name="Harkins D.M."/>
            <person name="Durkin A.S."/>
            <person name="Brinkac L.M."/>
            <person name="Haft D.H."/>
            <person name="Selengut J.D."/>
            <person name="Sanka R."/>
            <person name="DePew J."/>
            <person name="Purushe J."/>
            <person name="Tulsiani S.M."/>
            <person name="Graham G.C."/>
            <person name="Burns M.-A."/>
            <person name="Dohnt M.F."/>
            <person name="Smythe L.D."/>
            <person name="McKay D.B."/>
            <person name="Craig S.B."/>
            <person name="Vinetz J.M."/>
            <person name="Sutton G.G."/>
            <person name="Nierman W.C."/>
            <person name="Fouts D.E."/>
        </authorList>
    </citation>
    <scope>NUCLEOTIDE SEQUENCE [LARGE SCALE GENOMIC DNA]</scope>
    <source>
        <strain evidence="1 2">LT2116</strain>
    </source>
</reference>
<dbReference type="AlphaFoldDB" id="M3EL34"/>
<dbReference type="EMBL" id="AHOR02000031">
    <property type="protein sequence ID" value="EMF81753.1"/>
    <property type="molecule type" value="Genomic_DNA"/>
</dbReference>
<comment type="caution">
    <text evidence="1">The sequence shown here is derived from an EMBL/GenBank/DDBJ whole genome shotgun (WGS) entry which is preliminary data.</text>
</comment>
<name>M3EL34_9LEPT</name>
<evidence type="ECO:0000313" key="1">
    <source>
        <dbReference type="EMBL" id="EMF81753.1"/>
    </source>
</evidence>
<dbReference type="Proteomes" id="UP000011770">
    <property type="component" value="Unassembled WGS sequence"/>
</dbReference>